<dbReference type="Gene3D" id="3.90.70.10">
    <property type="entry name" value="Cysteine proteinases"/>
    <property type="match status" value="1"/>
</dbReference>
<accession>A0A504YTI5</accession>
<keyword evidence="11" id="KW-1185">Reference proteome</keyword>
<dbReference type="PROSITE" id="PS00973">
    <property type="entry name" value="USP_2"/>
    <property type="match status" value="1"/>
</dbReference>
<evidence type="ECO:0000256" key="8">
    <source>
        <dbReference type="SAM" id="MobiDB-lite"/>
    </source>
</evidence>
<feature type="compositionally biased region" description="Basic and acidic residues" evidence="8">
    <location>
        <begin position="843"/>
        <end position="859"/>
    </location>
</feature>
<dbReference type="Proteomes" id="UP000316759">
    <property type="component" value="Unassembled WGS sequence"/>
</dbReference>
<dbReference type="GO" id="GO:0006508">
    <property type="term" value="P:proteolysis"/>
    <property type="evidence" value="ECO:0007669"/>
    <property type="project" value="UniProtKB-KW"/>
</dbReference>
<evidence type="ECO:0000313" key="10">
    <source>
        <dbReference type="EMBL" id="TPP61297.1"/>
    </source>
</evidence>
<dbReference type="PROSITE" id="PS00972">
    <property type="entry name" value="USP_1"/>
    <property type="match status" value="1"/>
</dbReference>
<dbReference type="OrthoDB" id="420187at2759"/>
<keyword evidence="6 7" id="KW-0788">Thiol protease</keyword>
<evidence type="ECO:0000313" key="11">
    <source>
        <dbReference type="Proteomes" id="UP000316759"/>
    </source>
</evidence>
<feature type="compositionally biased region" description="Basic residues" evidence="8">
    <location>
        <begin position="828"/>
        <end position="842"/>
    </location>
</feature>
<dbReference type="GO" id="GO:0005634">
    <property type="term" value="C:nucleus"/>
    <property type="evidence" value="ECO:0007669"/>
    <property type="project" value="TreeGrafter"/>
</dbReference>
<dbReference type="STRING" id="46835.A0A504YTI5"/>
<feature type="compositionally biased region" description="Basic residues" evidence="8">
    <location>
        <begin position="860"/>
        <end position="898"/>
    </location>
</feature>
<gene>
    <name evidence="10" type="ORF">FGIG_07236</name>
</gene>
<dbReference type="InterPro" id="IPR050164">
    <property type="entry name" value="Peptidase_C19"/>
</dbReference>
<feature type="compositionally biased region" description="Basic and acidic residues" evidence="8">
    <location>
        <begin position="813"/>
        <end position="827"/>
    </location>
</feature>
<dbReference type="AlphaFoldDB" id="A0A504YTI5"/>
<evidence type="ECO:0000256" key="2">
    <source>
        <dbReference type="ARBA" id="ARBA00009085"/>
    </source>
</evidence>
<dbReference type="EMBL" id="SUNJ01008365">
    <property type="protein sequence ID" value="TPP61297.1"/>
    <property type="molecule type" value="Genomic_DNA"/>
</dbReference>
<feature type="domain" description="USP" evidence="9">
    <location>
        <begin position="183"/>
        <end position="502"/>
    </location>
</feature>
<comment type="catalytic activity">
    <reaction evidence="1 7">
        <text>Thiol-dependent hydrolysis of ester, thioester, amide, peptide and isopeptide bonds formed by the C-terminal Gly of ubiquitin (a 76-residue protein attached to proteins as an intracellular targeting signal).</text>
        <dbReference type="EC" id="3.4.19.12"/>
    </reaction>
</comment>
<dbReference type="PANTHER" id="PTHR24006">
    <property type="entry name" value="UBIQUITIN CARBOXYL-TERMINAL HYDROLASE"/>
    <property type="match status" value="1"/>
</dbReference>
<feature type="compositionally biased region" description="Polar residues" evidence="8">
    <location>
        <begin position="694"/>
        <end position="703"/>
    </location>
</feature>
<feature type="region of interest" description="Disordered" evidence="8">
    <location>
        <begin position="676"/>
        <end position="779"/>
    </location>
</feature>
<dbReference type="GO" id="GO:0016579">
    <property type="term" value="P:protein deubiquitination"/>
    <property type="evidence" value="ECO:0007669"/>
    <property type="project" value="InterPro"/>
</dbReference>
<evidence type="ECO:0000256" key="5">
    <source>
        <dbReference type="ARBA" id="ARBA00022801"/>
    </source>
</evidence>
<keyword evidence="4 7" id="KW-0833">Ubl conjugation pathway</keyword>
<dbReference type="InterPro" id="IPR018200">
    <property type="entry name" value="USP_CS"/>
</dbReference>
<sequence>MSSTTAVVPNVNYHLPKQVSQEFSHSEPPRKAHTCILPHAGDDMAHAPCPLQLPAQSTQNYSSTSKSGLVTSKRLISSNIDSALRSSLKPWLNTAIARDQTSLSFGITDANDFARRSLTFHESLAPPLDYVIRQKIEGHPNSLILSDTSPTETSEAATHSLCSDSELATLCRSGGEHVPSQSLGLSNSGNTCYLNSVLQCLLATGPLLAYASTKHCSSDSCSTTSGQLGPNRSRFCALCGLLRLLREHNQRMQSANVRTPSCGVGHILPSYFLANVRAVCPGFRPYQQEDAHEFLLGLLSRMEDNITAGLGKMPRSLSETNAVRRIFGGIVRSEVTCHTCHNVSARDEISFNLSVDITCGRSLQQCLFNYIHSEELCGQNAYKCEKCRQYRSATRRSTILRGGPILIIQFNRFSRNQKLDTRVEFPSSFNLRPFMTDAKGPPVLYRLYGTVNHEGYSCRSGHYVAFTRRHGLWLSHNDCFVNSTNVEHVLRQTPYLLFYEAVNPIQNTPGITPCPTPKEQTKSACVTDKPSKPSSTIPPAFALNVLLPVKPASEPSTTSVALCTTQTTTKPVNATGKTSLISTPRIVFNPNIKQRPSLNTVISTICTTNTTTTPSNSSPFHTVTKPVVVSTEAQSSSCTADVTCAVDVIGKSTVKSCLATFTSATVRQLLYGEASTPGLWSERPTPAVPVSTVDPANQSQVKVNSRVRLSDDQRTSPRKRKHSPSSTVQVNASPMSGLSENSNNHDSEPAVRSKRTDVSDTPTPAKQSRRVSESSSDSSIVWIPKNSLASRLHEHSTSLKNHKTNGVNGHSSSSHDRSQLQSDIDRPNRKHRHRHHHKKRKHRDLDNSNPYRERHDEHHYRTHRKEHRNGSRHHPGRGHSNNRRYTVFHRPHNFSRRH</sequence>
<dbReference type="GO" id="GO:0005829">
    <property type="term" value="C:cytosol"/>
    <property type="evidence" value="ECO:0007669"/>
    <property type="project" value="TreeGrafter"/>
</dbReference>
<reference evidence="10 11" key="1">
    <citation type="submission" date="2019-04" db="EMBL/GenBank/DDBJ databases">
        <title>Annotation for the trematode Fasciola gigantica.</title>
        <authorList>
            <person name="Choi Y.-J."/>
        </authorList>
    </citation>
    <scope>NUCLEOTIDE SEQUENCE [LARGE SCALE GENOMIC DNA]</scope>
    <source>
        <strain evidence="10">Uganda_cow_1</strain>
    </source>
</reference>
<dbReference type="SUPFAM" id="SSF54001">
    <property type="entry name" value="Cysteine proteinases"/>
    <property type="match status" value="1"/>
</dbReference>
<dbReference type="EC" id="3.4.19.12" evidence="7"/>
<feature type="compositionally biased region" description="Polar residues" evidence="8">
    <location>
        <begin position="724"/>
        <end position="742"/>
    </location>
</feature>
<dbReference type="InterPro" id="IPR028889">
    <property type="entry name" value="USP"/>
</dbReference>
<proteinExistence type="inferred from homology"/>
<evidence type="ECO:0000256" key="4">
    <source>
        <dbReference type="ARBA" id="ARBA00022786"/>
    </source>
</evidence>
<evidence type="ECO:0000256" key="7">
    <source>
        <dbReference type="RuleBase" id="RU366025"/>
    </source>
</evidence>
<feature type="region of interest" description="Disordered" evidence="8">
    <location>
        <begin position="793"/>
        <end position="898"/>
    </location>
</feature>
<feature type="region of interest" description="Disordered" evidence="8">
    <location>
        <begin position="512"/>
        <end position="531"/>
    </location>
</feature>
<organism evidence="10 11">
    <name type="scientific">Fasciola gigantica</name>
    <name type="common">Giant liver fluke</name>
    <dbReference type="NCBI Taxonomy" id="46835"/>
    <lineage>
        <taxon>Eukaryota</taxon>
        <taxon>Metazoa</taxon>
        <taxon>Spiralia</taxon>
        <taxon>Lophotrochozoa</taxon>
        <taxon>Platyhelminthes</taxon>
        <taxon>Trematoda</taxon>
        <taxon>Digenea</taxon>
        <taxon>Plagiorchiida</taxon>
        <taxon>Echinostomata</taxon>
        <taxon>Echinostomatoidea</taxon>
        <taxon>Fasciolidae</taxon>
        <taxon>Fasciola</taxon>
    </lineage>
</organism>
<protein>
    <recommendedName>
        <fullName evidence="7">Ubiquitin carboxyl-terminal hydrolase</fullName>
        <ecNumber evidence="7">3.4.19.12</ecNumber>
    </recommendedName>
</protein>
<dbReference type="Pfam" id="PF00443">
    <property type="entry name" value="UCH"/>
    <property type="match status" value="1"/>
</dbReference>
<evidence type="ECO:0000256" key="6">
    <source>
        <dbReference type="ARBA" id="ARBA00022807"/>
    </source>
</evidence>
<dbReference type="PROSITE" id="PS50235">
    <property type="entry name" value="USP_3"/>
    <property type="match status" value="1"/>
</dbReference>
<comment type="similarity">
    <text evidence="2 7">Belongs to the peptidase C19 family.</text>
</comment>
<evidence type="ECO:0000256" key="1">
    <source>
        <dbReference type="ARBA" id="ARBA00000707"/>
    </source>
</evidence>
<keyword evidence="5 7" id="KW-0378">Hydrolase</keyword>
<dbReference type="InterPro" id="IPR001394">
    <property type="entry name" value="Peptidase_C19_UCH"/>
</dbReference>
<dbReference type="InterPro" id="IPR038765">
    <property type="entry name" value="Papain-like_cys_pep_sf"/>
</dbReference>
<evidence type="ECO:0000256" key="3">
    <source>
        <dbReference type="ARBA" id="ARBA00022670"/>
    </source>
</evidence>
<dbReference type="GO" id="GO:0004843">
    <property type="term" value="F:cysteine-type deubiquitinase activity"/>
    <property type="evidence" value="ECO:0007669"/>
    <property type="project" value="UniProtKB-UniRule"/>
</dbReference>
<comment type="caution">
    <text evidence="10">The sequence shown here is derived from an EMBL/GenBank/DDBJ whole genome shotgun (WGS) entry which is preliminary data.</text>
</comment>
<keyword evidence="3 7" id="KW-0645">Protease</keyword>
<feature type="compositionally biased region" description="Basic and acidic residues" evidence="8">
    <location>
        <begin position="743"/>
        <end position="758"/>
    </location>
</feature>
<name>A0A504YTI5_FASGI</name>
<evidence type="ECO:0000259" key="9">
    <source>
        <dbReference type="PROSITE" id="PS50235"/>
    </source>
</evidence>
<dbReference type="PANTHER" id="PTHR24006:SF758">
    <property type="entry name" value="UBIQUITIN CARBOXYL-TERMINAL HYDROLASE 36"/>
    <property type="match status" value="1"/>
</dbReference>